<evidence type="ECO:0000313" key="3">
    <source>
        <dbReference type="Proteomes" id="UP000050497"/>
    </source>
</evidence>
<accession>A0A0P7XV79</accession>
<dbReference type="STRING" id="1653334.GA0071312_2926"/>
<evidence type="ECO:0008006" key="5">
    <source>
        <dbReference type="Google" id="ProtNLM"/>
    </source>
</evidence>
<dbReference type="Proteomes" id="UP000182800">
    <property type="component" value="Unassembled WGS sequence"/>
</dbReference>
<comment type="caution">
    <text evidence="1">The sequence shown here is derived from an EMBL/GenBank/DDBJ whole genome shotgun (WGS) entry which is preliminary data.</text>
</comment>
<dbReference type="AlphaFoldDB" id="A0A0P7XV79"/>
<reference evidence="1 3" key="1">
    <citation type="submission" date="2015-09" db="EMBL/GenBank/DDBJ databases">
        <title>Identification and resolution of microdiversity through metagenomic sequencing of parallel consortia.</title>
        <authorList>
            <person name="Nelson W.C."/>
            <person name="Romine M.F."/>
            <person name="Lindemann S.R."/>
        </authorList>
    </citation>
    <scope>NUCLEOTIDE SEQUENCE [LARGE SCALE GENOMIC DNA]</scope>
    <source>
        <strain evidence="1">HL-109</strain>
    </source>
</reference>
<protein>
    <recommendedName>
        <fullName evidence="5">Flagellar protein FlgN</fullName>
    </recommendedName>
</protein>
<evidence type="ECO:0000313" key="2">
    <source>
        <dbReference type="EMBL" id="SCC81953.1"/>
    </source>
</evidence>
<organism evidence="1 3">
    <name type="scientific">Saliniramus fredricksonii</name>
    <dbReference type="NCBI Taxonomy" id="1653334"/>
    <lineage>
        <taxon>Bacteria</taxon>
        <taxon>Pseudomonadati</taxon>
        <taxon>Pseudomonadota</taxon>
        <taxon>Alphaproteobacteria</taxon>
        <taxon>Hyphomicrobiales</taxon>
        <taxon>Salinarimonadaceae</taxon>
        <taxon>Saliniramus</taxon>
    </lineage>
</organism>
<evidence type="ECO:0000313" key="4">
    <source>
        <dbReference type="Proteomes" id="UP000182800"/>
    </source>
</evidence>
<name>A0A0P7XV79_9HYPH</name>
<sequence>MWADQQNAEGAAIRVTGPTEARGLIEDISATMAALEKILTVETEHVRVGRISEGLANESRKSELTSAYLRGLEALKANAVALARFAPAPLEELRARHAAFARAIETNQIVLATARAVSENLVKGISKELSRAQAPQGYAPGRARSAYGGKSAPLLVSREF</sequence>
<dbReference type="EMBL" id="LJSX01000008">
    <property type="protein sequence ID" value="KPQ11397.1"/>
    <property type="molecule type" value="Genomic_DNA"/>
</dbReference>
<proteinExistence type="predicted"/>
<dbReference type="Proteomes" id="UP000050497">
    <property type="component" value="Unassembled WGS sequence"/>
</dbReference>
<gene>
    <name evidence="2" type="ORF">GA0071312_2926</name>
    <name evidence="1" type="ORF">HLUCCO17_07095</name>
</gene>
<dbReference type="EMBL" id="FMBM01000002">
    <property type="protein sequence ID" value="SCC81953.1"/>
    <property type="molecule type" value="Genomic_DNA"/>
</dbReference>
<reference evidence="2 4" key="2">
    <citation type="submission" date="2016-08" db="EMBL/GenBank/DDBJ databases">
        <authorList>
            <person name="Varghese N."/>
            <person name="Submissions Spin"/>
        </authorList>
    </citation>
    <scope>NUCLEOTIDE SEQUENCE [LARGE SCALE GENOMIC DNA]</scope>
    <source>
        <strain evidence="2 4">HL-109</strain>
    </source>
</reference>
<evidence type="ECO:0000313" key="1">
    <source>
        <dbReference type="EMBL" id="KPQ11397.1"/>
    </source>
</evidence>
<keyword evidence="4" id="KW-1185">Reference proteome</keyword>
<dbReference type="RefSeq" id="WP_074445541.1">
    <property type="nucleotide sequence ID" value="NZ_FMBM01000002.1"/>
</dbReference>